<dbReference type="RefSeq" id="WP_119532951.1">
    <property type="nucleotide sequence ID" value="NZ_QXTF01000002.1"/>
</dbReference>
<feature type="transmembrane region" description="Helical" evidence="2">
    <location>
        <begin position="6"/>
        <end position="27"/>
    </location>
</feature>
<keyword evidence="2" id="KW-1133">Transmembrane helix</keyword>
<dbReference type="AlphaFoldDB" id="A0A418PZF8"/>
<name>A0A418PZF8_9SPHN</name>
<comment type="caution">
    <text evidence="3">The sequence shown here is derived from an EMBL/GenBank/DDBJ whole genome shotgun (WGS) entry which is preliminary data.</text>
</comment>
<reference evidence="3 4" key="1">
    <citation type="submission" date="2018-09" db="EMBL/GenBank/DDBJ databases">
        <title>Sphingomonas sp. DAC4.</title>
        <authorList>
            <person name="Seo T."/>
        </authorList>
    </citation>
    <scope>NUCLEOTIDE SEQUENCE [LARGE SCALE GENOMIC DNA]</scope>
    <source>
        <strain evidence="3 4">DAC4</strain>
    </source>
</reference>
<sequence>MGESNLIGIMTILGPIVLLGLLIWAVVRNKQSRVPKDVTERATEANYEAEDRAAKNDQA</sequence>
<keyword evidence="2" id="KW-0812">Transmembrane</keyword>
<dbReference type="EMBL" id="QXTF01000002">
    <property type="protein sequence ID" value="RIX29064.1"/>
    <property type="molecule type" value="Genomic_DNA"/>
</dbReference>
<evidence type="ECO:0000256" key="1">
    <source>
        <dbReference type="SAM" id="MobiDB-lite"/>
    </source>
</evidence>
<evidence type="ECO:0000256" key="2">
    <source>
        <dbReference type="SAM" id="Phobius"/>
    </source>
</evidence>
<dbReference type="Proteomes" id="UP000285023">
    <property type="component" value="Unassembled WGS sequence"/>
</dbReference>
<proteinExistence type="predicted"/>
<evidence type="ECO:0000313" key="3">
    <source>
        <dbReference type="EMBL" id="RIX29064.1"/>
    </source>
</evidence>
<keyword evidence="4" id="KW-1185">Reference proteome</keyword>
<accession>A0A418PZF8</accession>
<protein>
    <submittedName>
        <fullName evidence="3">Uncharacterized protein</fullName>
    </submittedName>
</protein>
<evidence type="ECO:0000313" key="4">
    <source>
        <dbReference type="Proteomes" id="UP000285023"/>
    </source>
</evidence>
<feature type="region of interest" description="Disordered" evidence="1">
    <location>
        <begin position="33"/>
        <end position="59"/>
    </location>
</feature>
<organism evidence="3 4">
    <name type="scientific">Sphingomonas edaphi</name>
    <dbReference type="NCBI Taxonomy" id="2315689"/>
    <lineage>
        <taxon>Bacteria</taxon>
        <taxon>Pseudomonadati</taxon>
        <taxon>Pseudomonadota</taxon>
        <taxon>Alphaproteobacteria</taxon>
        <taxon>Sphingomonadales</taxon>
        <taxon>Sphingomonadaceae</taxon>
        <taxon>Sphingomonas</taxon>
    </lineage>
</organism>
<gene>
    <name evidence="3" type="ORF">D3M59_06990</name>
</gene>
<keyword evidence="2" id="KW-0472">Membrane</keyword>
<feature type="compositionally biased region" description="Basic and acidic residues" evidence="1">
    <location>
        <begin position="34"/>
        <end position="59"/>
    </location>
</feature>